<evidence type="ECO:0000256" key="2">
    <source>
        <dbReference type="SAM" id="MobiDB-lite"/>
    </source>
</evidence>
<dbReference type="AlphaFoldDB" id="A0A0V0R2M3"/>
<protein>
    <submittedName>
        <fullName evidence="3">Uncharacterized protein</fullName>
    </submittedName>
</protein>
<evidence type="ECO:0000313" key="4">
    <source>
        <dbReference type="Proteomes" id="UP000054937"/>
    </source>
</evidence>
<keyword evidence="4" id="KW-1185">Reference proteome</keyword>
<sequence>MIWSNFDKDINNLLMEIEKKYNHAKIQTSAQKDPKNIAKYFNKMKHIQKKYQTISQLDKDIHSKEIIQKNSNKLEQKNNKLQDILDDSYNLKKQQINFKKEQSKNSQKNNSNEIDSFQKLELTNQSISTNKKNNQPENTTKNNIANQNNQEKIQIQNSLWQTVEEISQHDSYNNSIILKNQEENCISLDSNEQKQIVTQNSNNQTNQKKNYYQKLSSLDNISVQKINDSQINNINQDNDKIQKMKENKQQDVENFLEWIRNQRYQKNSYTDYIIKNLEKLIKKLKIDHKKNSPLFFLFQKYFDVIRIGYPKFSKEMKQIVDFYEVLPKKFTDFVHFLIEEQKQDEFNYDNINFQTKKGESKNKFVKPN</sequence>
<name>A0A0V0R2M3_PSEPJ</name>
<comment type="caution">
    <text evidence="3">The sequence shown here is derived from an EMBL/GenBank/DDBJ whole genome shotgun (WGS) entry which is preliminary data.</text>
</comment>
<accession>A0A0V0R2M3</accession>
<feature type="region of interest" description="Disordered" evidence="2">
    <location>
        <begin position="99"/>
        <end position="150"/>
    </location>
</feature>
<gene>
    <name evidence="3" type="ORF">PPERSA_12918</name>
</gene>
<feature type="coiled-coil region" evidence="1">
    <location>
        <begin position="227"/>
        <end position="254"/>
    </location>
</feature>
<feature type="compositionally biased region" description="Low complexity" evidence="2">
    <location>
        <begin position="137"/>
        <end position="150"/>
    </location>
</feature>
<keyword evidence="1" id="KW-0175">Coiled coil</keyword>
<dbReference type="Proteomes" id="UP000054937">
    <property type="component" value="Unassembled WGS sequence"/>
</dbReference>
<feature type="compositionally biased region" description="Polar residues" evidence="2">
    <location>
        <begin position="121"/>
        <end position="136"/>
    </location>
</feature>
<feature type="compositionally biased region" description="Low complexity" evidence="2">
    <location>
        <begin position="104"/>
        <end position="113"/>
    </location>
</feature>
<organism evidence="3 4">
    <name type="scientific">Pseudocohnilembus persalinus</name>
    <name type="common">Ciliate</name>
    <dbReference type="NCBI Taxonomy" id="266149"/>
    <lineage>
        <taxon>Eukaryota</taxon>
        <taxon>Sar</taxon>
        <taxon>Alveolata</taxon>
        <taxon>Ciliophora</taxon>
        <taxon>Intramacronucleata</taxon>
        <taxon>Oligohymenophorea</taxon>
        <taxon>Scuticociliatia</taxon>
        <taxon>Philasterida</taxon>
        <taxon>Pseudocohnilembidae</taxon>
        <taxon>Pseudocohnilembus</taxon>
    </lineage>
</organism>
<dbReference type="EMBL" id="LDAU01000063">
    <property type="protein sequence ID" value="KRX08437.1"/>
    <property type="molecule type" value="Genomic_DNA"/>
</dbReference>
<dbReference type="InParanoid" id="A0A0V0R2M3"/>
<reference evidence="3 4" key="1">
    <citation type="journal article" date="2015" name="Sci. Rep.">
        <title>Genome of the facultative scuticociliatosis pathogen Pseudocohnilembus persalinus provides insight into its virulence through horizontal gene transfer.</title>
        <authorList>
            <person name="Xiong J."/>
            <person name="Wang G."/>
            <person name="Cheng J."/>
            <person name="Tian M."/>
            <person name="Pan X."/>
            <person name="Warren A."/>
            <person name="Jiang C."/>
            <person name="Yuan D."/>
            <person name="Miao W."/>
        </authorList>
    </citation>
    <scope>NUCLEOTIDE SEQUENCE [LARGE SCALE GENOMIC DNA]</scope>
    <source>
        <strain evidence="3">36N120E</strain>
    </source>
</reference>
<evidence type="ECO:0000256" key="1">
    <source>
        <dbReference type="SAM" id="Coils"/>
    </source>
</evidence>
<proteinExistence type="predicted"/>
<evidence type="ECO:0000313" key="3">
    <source>
        <dbReference type="EMBL" id="KRX08437.1"/>
    </source>
</evidence>